<evidence type="ECO:0000313" key="3">
    <source>
        <dbReference type="Proteomes" id="UP000809349"/>
    </source>
</evidence>
<organism evidence="2 3">
    <name type="scientific">Massilia soli</name>
    <dbReference type="NCBI Taxonomy" id="2792854"/>
    <lineage>
        <taxon>Bacteria</taxon>
        <taxon>Pseudomonadati</taxon>
        <taxon>Pseudomonadota</taxon>
        <taxon>Betaproteobacteria</taxon>
        <taxon>Burkholderiales</taxon>
        <taxon>Oxalobacteraceae</taxon>
        <taxon>Telluria group</taxon>
        <taxon>Massilia</taxon>
    </lineage>
</organism>
<comment type="similarity">
    <text evidence="1">Belongs to the UPF0145 family.</text>
</comment>
<dbReference type="RefSeq" id="WP_223471292.1">
    <property type="nucleotide sequence ID" value="NZ_JAFBIL020000013.1"/>
</dbReference>
<comment type="caution">
    <text evidence="2">The sequence shown here is derived from an EMBL/GenBank/DDBJ whole genome shotgun (WGS) entry which is preliminary data.</text>
</comment>
<dbReference type="Proteomes" id="UP000809349">
    <property type="component" value="Unassembled WGS sequence"/>
</dbReference>
<protein>
    <submittedName>
        <fullName evidence="2">YbjQ family protein</fullName>
    </submittedName>
</protein>
<dbReference type="Pfam" id="PF01906">
    <property type="entry name" value="YbjQ_1"/>
    <property type="match status" value="1"/>
</dbReference>
<reference evidence="2 3" key="2">
    <citation type="submission" date="2021-08" db="EMBL/GenBank/DDBJ databases">
        <title>Massilia sp. R798.</title>
        <authorList>
            <person name="Baek J.H."/>
            <person name="Jung H.S."/>
            <person name="Kim K.R."/>
            <person name="Jeon C.O."/>
        </authorList>
    </citation>
    <scope>NUCLEOTIDE SEQUENCE [LARGE SCALE GENOMIC DNA]</scope>
    <source>
        <strain evidence="2 3">R798</strain>
    </source>
</reference>
<dbReference type="PANTHER" id="PTHR34068:SF2">
    <property type="entry name" value="UPF0145 PROTEIN SCO3412"/>
    <property type="match status" value="1"/>
</dbReference>
<reference evidence="2 3" key="1">
    <citation type="submission" date="2021-01" db="EMBL/GenBank/DDBJ databases">
        <authorList>
            <person name="Ruan W."/>
            <person name="Khan S.A."/>
            <person name="Jeon C.O."/>
        </authorList>
    </citation>
    <scope>NUCLEOTIDE SEQUENCE [LARGE SCALE GENOMIC DNA]</scope>
    <source>
        <strain evidence="2 3">R798</strain>
    </source>
</reference>
<name>A0ABS7SVU2_9BURK</name>
<dbReference type="InterPro" id="IPR035439">
    <property type="entry name" value="UPF0145_dom_sf"/>
</dbReference>
<evidence type="ECO:0000313" key="2">
    <source>
        <dbReference type="EMBL" id="MBZ2210068.1"/>
    </source>
</evidence>
<dbReference type="SUPFAM" id="SSF117782">
    <property type="entry name" value="YbjQ-like"/>
    <property type="match status" value="1"/>
</dbReference>
<keyword evidence="3" id="KW-1185">Reference proteome</keyword>
<dbReference type="PANTHER" id="PTHR34068">
    <property type="entry name" value="UPF0145 PROTEIN YBJQ"/>
    <property type="match status" value="1"/>
</dbReference>
<dbReference type="InterPro" id="IPR002765">
    <property type="entry name" value="UPF0145_YbjQ-like"/>
</dbReference>
<dbReference type="Gene3D" id="3.30.110.70">
    <property type="entry name" value="Hypothetical protein apc22750. Chain B"/>
    <property type="match status" value="1"/>
</dbReference>
<dbReference type="EMBL" id="JAFBIL020000013">
    <property type="protein sequence ID" value="MBZ2210068.1"/>
    <property type="molecule type" value="Genomic_DNA"/>
</dbReference>
<gene>
    <name evidence="2" type="ORF">I4X03_022625</name>
</gene>
<accession>A0ABS7SVU2</accession>
<sequence>MIEIAITLTFWLVPILLGYIFGRAAEASHFRSIIAREQTAVHLPTTSSKAPIGDAPIQRSELVYGSVVISIDYFKRALAVLHSIIGGPVKSHESLLDRARREAVLRMKESCPGAHEIVNLRLETCTLANNVAGDIGSVEVLAYGTAVYFERR</sequence>
<evidence type="ECO:0000256" key="1">
    <source>
        <dbReference type="ARBA" id="ARBA00010751"/>
    </source>
</evidence>
<proteinExistence type="inferred from homology"/>